<keyword evidence="3" id="KW-1185">Reference proteome</keyword>
<dbReference type="Proteomes" id="UP000762676">
    <property type="component" value="Unassembled WGS sequence"/>
</dbReference>
<evidence type="ECO:0000313" key="2">
    <source>
        <dbReference type="EMBL" id="GFR61639.1"/>
    </source>
</evidence>
<organism evidence="2 3">
    <name type="scientific">Elysia marginata</name>
    <dbReference type="NCBI Taxonomy" id="1093978"/>
    <lineage>
        <taxon>Eukaryota</taxon>
        <taxon>Metazoa</taxon>
        <taxon>Spiralia</taxon>
        <taxon>Lophotrochozoa</taxon>
        <taxon>Mollusca</taxon>
        <taxon>Gastropoda</taxon>
        <taxon>Heterobranchia</taxon>
        <taxon>Euthyneura</taxon>
        <taxon>Panpulmonata</taxon>
        <taxon>Sacoglossa</taxon>
        <taxon>Placobranchoidea</taxon>
        <taxon>Plakobranchidae</taxon>
        <taxon>Elysia</taxon>
    </lineage>
</organism>
<dbReference type="AlphaFoldDB" id="A0AAV4ELF5"/>
<accession>A0AAV4ELF5</accession>
<evidence type="ECO:0000313" key="3">
    <source>
        <dbReference type="Proteomes" id="UP000762676"/>
    </source>
</evidence>
<gene>
    <name evidence="2" type="ORF">ElyMa_001852800</name>
</gene>
<feature type="region of interest" description="Disordered" evidence="1">
    <location>
        <begin position="81"/>
        <end position="102"/>
    </location>
</feature>
<sequence length="125" mass="13674">MQDSESALVQEGGEMIARKTRNFLNSATASCSNHPRPYPCLCSDVCSNSQTKFYPTLPSPHPYPHHTPSCSDVCSYTTTSGIHIQQQPNPRDPSNFPDQDGRKVSLVIPSLTGETVVNQLQLGLD</sequence>
<evidence type="ECO:0000256" key="1">
    <source>
        <dbReference type="SAM" id="MobiDB-lite"/>
    </source>
</evidence>
<dbReference type="EMBL" id="BMAT01003747">
    <property type="protein sequence ID" value="GFR61639.1"/>
    <property type="molecule type" value="Genomic_DNA"/>
</dbReference>
<protein>
    <submittedName>
        <fullName evidence="2">Uncharacterized protein</fullName>
    </submittedName>
</protein>
<comment type="caution">
    <text evidence="2">The sequence shown here is derived from an EMBL/GenBank/DDBJ whole genome shotgun (WGS) entry which is preliminary data.</text>
</comment>
<reference evidence="2 3" key="1">
    <citation type="journal article" date="2021" name="Elife">
        <title>Chloroplast acquisition without the gene transfer in kleptoplastic sea slugs, Plakobranchus ocellatus.</title>
        <authorList>
            <person name="Maeda T."/>
            <person name="Takahashi S."/>
            <person name="Yoshida T."/>
            <person name="Shimamura S."/>
            <person name="Takaki Y."/>
            <person name="Nagai Y."/>
            <person name="Toyoda A."/>
            <person name="Suzuki Y."/>
            <person name="Arimoto A."/>
            <person name="Ishii H."/>
            <person name="Satoh N."/>
            <person name="Nishiyama T."/>
            <person name="Hasebe M."/>
            <person name="Maruyama T."/>
            <person name="Minagawa J."/>
            <person name="Obokata J."/>
            <person name="Shigenobu S."/>
        </authorList>
    </citation>
    <scope>NUCLEOTIDE SEQUENCE [LARGE SCALE GENOMIC DNA]</scope>
</reference>
<proteinExistence type="predicted"/>
<name>A0AAV4ELF5_9GAST</name>